<comment type="caution">
    <text evidence="2">The sequence shown here is derived from an EMBL/GenBank/DDBJ whole genome shotgun (WGS) entry which is preliminary data.</text>
</comment>
<feature type="region of interest" description="Disordered" evidence="1">
    <location>
        <begin position="1"/>
        <end position="29"/>
    </location>
</feature>
<reference evidence="2 3" key="1">
    <citation type="journal article" date="2013" name="Genome Announc.">
        <title>Draft Genome Sequence of Bacillus thuringiensis var. thuringiensis Strain T01-328, a Brazilian Isolate That Produces a Soluble Pesticide Protein, Cry1Ia.</title>
        <authorList>
            <person name="Varani A.M."/>
            <person name="Lemos M.V."/>
            <person name="Fernandes C.C."/>
            <person name="Lemos E.G."/>
            <person name="Alves E.C."/>
            <person name="Desiderio J.A."/>
        </authorList>
    </citation>
    <scope>NUCLEOTIDE SEQUENCE [LARGE SCALE GENOMIC DNA]</scope>
    <source>
        <strain evidence="2 3">T01-328</strain>
    </source>
</reference>
<evidence type="ECO:0000313" key="2">
    <source>
        <dbReference type="EMBL" id="ERI03223.1"/>
    </source>
</evidence>
<dbReference type="EMBL" id="ARXZ02000001">
    <property type="protein sequence ID" value="ERI03223.1"/>
    <property type="molecule type" value="Genomic_DNA"/>
</dbReference>
<sequence>MKKQDAQKVTTQMTSRDIQPKGNDAPREKTIVRGMATSRHLNSN</sequence>
<evidence type="ECO:0000256" key="1">
    <source>
        <dbReference type="SAM" id="MobiDB-lite"/>
    </source>
</evidence>
<feature type="compositionally biased region" description="Polar residues" evidence="1">
    <location>
        <begin position="7"/>
        <end position="17"/>
    </location>
</feature>
<gene>
    <name evidence="2" type="ORF">BTCBT_000419</name>
</gene>
<accession>A0AAN4HNY2</accession>
<dbReference type="Proteomes" id="UP000013487">
    <property type="component" value="Unassembled WGS sequence"/>
</dbReference>
<evidence type="ECO:0000313" key="3">
    <source>
        <dbReference type="Proteomes" id="UP000013487"/>
    </source>
</evidence>
<name>A0AAN4HNY2_BACTU</name>
<proteinExistence type="predicted"/>
<organism evidence="2 3">
    <name type="scientific">Bacillus thuringiensis T01-328</name>
    <dbReference type="NCBI Taxonomy" id="1324966"/>
    <lineage>
        <taxon>Bacteria</taxon>
        <taxon>Bacillati</taxon>
        <taxon>Bacillota</taxon>
        <taxon>Bacilli</taxon>
        <taxon>Bacillales</taxon>
        <taxon>Bacillaceae</taxon>
        <taxon>Bacillus</taxon>
        <taxon>Bacillus cereus group</taxon>
    </lineage>
</organism>
<dbReference type="AlphaFoldDB" id="A0AAN4HNY2"/>
<protein>
    <submittedName>
        <fullName evidence="2">Uncharacterized protein</fullName>
    </submittedName>
</protein>